<organism evidence="4 5">
    <name type="scientific">Christiangramia crocea</name>
    <dbReference type="NCBI Taxonomy" id="2904124"/>
    <lineage>
        <taxon>Bacteria</taxon>
        <taxon>Pseudomonadati</taxon>
        <taxon>Bacteroidota</taxon>
        <taxon>Flavobacteriia</taxon>
        <taxon>Flavobacteriales</taxon>
        <taxon>Flavobacteriaceae</taxon>
        <taxon>Christiangramia</taxon>
    </lineage>
</organism>
<dbReference type="FunFam" id="3.20.10.10:FF:000002">
    <property type="entry name" value="D-alanine aminotransferase"/>
    <property type="match status" value="1"/>
</dbReference>
<dbReference type="SUPFAM" id="SSF56752">
    <property type="entry name" value="D-aminoacid aminotransferase-like PLP-dependent enzymes"/>
    <property type="match status" value="1"/>
</dbReference>
<dbReference type="Gene3D" id="3.20.10.10">
    <property type="entry name" value="D-amino Acid Aminotransferase, subunit A, domain 2"/>
    <property type="match status" value="1"/>
</dbReference>
<dbReference type="PANTHER" id="PTHR42743:SF10">
    <property type="entry name" value="D-ALANINE AMINOTRANSFERASE"/>
    <property type="match status" value="1"/>
</dbReference>
<keyword evidence="4" id="KW-0808">Transferase</keyword>
<dbReference type="PANTHER" id="PTHR42743">
    <property type="entry name" value="AMINO-ACID AMINOTRANSFERASE"/>
    <property type="match status" value="1"/>
</dbReference>
<dbReference type="InterPro" id="IPR036038">
    <property type="entry name" value="Aminotransferase-like"/>
</dbReference>
<comment type="cofactor">
    <cofactor evidence="1">
        <name>pyridoxal 5'-phosphate</name>
        <dbReference type="ChEBI" id="CHEBI:597326"/>
    </cofactor>
</comment>
<comment type="caution">
    <text evidence="4">The sequence shown here is derived from an EMBL/GenBank/DDBJ whole genome shotgun (WGS) entry which is preliminary data.</text>
</comment>
<name>A0A9X1UZR3_9FLAO</name>
<reference evidence="4" key="1">
    <citation type="submission" date="2021-12" db="EMBL/GenBank/DDBJ databases">
        <title>Description of Gramella crocea sp. nov., a new bacterium isolated from activated sludge.</title>
        <authorList>
            <person name="Zhang X."/>
        </authorList>
    </citation>
    <scope>NUCLEOTIDE SEQUENCE</scope>
    <source>
        <strain evidence="4">YB25</strain>
    </source>
</reference>
<evidence type="ECO:0000313" key="4">
    <source>
        <dbReference type="EMBL" id="MCG9973295.1"/>
    </source>
</evidence>
<dbReference type="GO" id="GO:0005829">
    <property type="term" value="C:cytosol"/>
    <property type="evidence" value="ECO:0007669"/>
    <property type="project" value="TreeGrafter"/>
</dbReference>
<gene>
    <name evidence="4" type="ORF">LU635_16710</name>
</gene>
<dbReference type="AlphaFoldDB" id="A0A9X1UZR3"/>
<dbReference type="GO" id="GO:0008652">
    <property type="term" value="P:amino acid biosynthetic process"/>
    <property type="evidence" value="ECO:0007669"/>
    <property type="project" value="UniProtKB-ARBA"/>
</dbReference>
<keyword evidence="3" id="KW-0663">Pyridoxal phosphate</keyword>
<evidence type="ECO:0000256" key="1">
    <source>
        <dbReference type="ARBA" id="ARBA00001933"/>
    </source>
</evidence>
<evidence type="ECO:0000256" key="3">
    <source>
        <dbReference type="ARBA" id="ARBA00022898"/>
    </source>
</evidence>
<dbReference type="Pfam" id="PF01063">
    <property type="entry name" value="Aminotran_4"/>
    <property type="match status" value="1"/>
</dbReference>
<dbReference type="EMBL" id="JAJSON010000030">
    <property type="protein sequence ID" value="MCG9973295.1"/>
    <property type="molecule type" value="Genomic_DNA"/>
</dbReference>
<dbReference type="Proteomes" id="UP001139344">
    <property type="component" value="Unassembled WGS sequence"/>
</dbReference>
<keyword evidence="4" id="KW-0032">Aminotransferase</keyword>
<sequence>MKHDQASISVFDRGFMLGDGIYEVTPFYEGKVFGLEEHLKRLQYSLDEIMIDLDAGSLKPMMFEAISKAGLSDKDAAVYIQVSRGVAPRTHYFPENIEPTLLIYAFPASLKGFENKQWSVLVSEDLRWHRCDIKSTSLLANIKSNSESHRLGLDENLLVRDGFFTEGSHSTIFFIKDNIIYTHPEGPQILSGITRKFVIAICAELNFEVREEAFPLSALDKVDEIFLTGTTTQVMAVKEMFSDGNKIFNEPEIGPVTQKIQQAFIQKTRSL</sequence>
<proteinExistence type="inferred from homology"/>
<dbReference type="RefSeq" id="WP_240100734.1">
    <property type="nucleotide sequence ID" value="NZ_JAJSON010000030.1"/>
</dbReference>
<dbReference type="GO" id="GO:0046394">
    <property type="term" value="P:carboxylic acid biosynthetic process"/>
    <property type="evidence" value="ECO:0007669"/>
    <property type="project" value="UniProtKB-ARBA"/>
</dbReference>
<dbReference type="InterPro" id="IPR001544">
    <property type="entry name" value="Aminotrans_IV"/>
</dbReference>
<dbReference type="Gene3D" id="3.30.470.10">
    <property type="match status" value="1"/>
</dbReference>
<dbReference type="InterPro" id="IPR050571">
    <property type="entry name" value="Class-IV_PLP-Dep_Aminotrnsfr"/>
</dbReference>
<dbReference type="InterPro" id="IPR043132">
    <property type="entry name" value="BCAT-like_C"/>
</dbReference>
<evidence type="ECO:0000313" key="5">
    <source>
        <dbReference type="Proteomes" id="UP001139344"/>
    </source>
</evidence>
<dbReference type="GO" id="GO:0008483">
    <property type="term" value="F:transaminase activity"/>
    <property type="evidence" value="ECO:0007669"/>
    <property type="project" value="UniProtKB-KW"/>
</dbReference>
<protein>
    <submittedName>
        <fullName evidence="4">Aminotransferase class IV</fullName>
    </submittedName>
</protein>
<dbReference type="InterPro" id="IPR043131">
    <property type="entry name" value="BCAT-like_N"/>
</dbReference>
<keyword evidence="5" id="KW-1185">Reference proteome</keyword>
<accession>A0A9X1UZR3</accession>
<evidence type="ECO:0000256" key="2">
    <source>
        <dbReference type="ARBA" id="ARBA00009320"/>
    </source>
</evidence>
<comment type="similarity">
    <text evidence="2">Belongs to the class-IV pyridoxal-phosphate-dependent aminotransferase family.</text>
</comment>